<evidence type="ECO:0000259" key="1">
    <source>
        <dbReference type="Pfam" id="PF03572"/>
    </source>
</evidence>
<dbReference type="Gene3D" id="3.90.226.10">
    <property type="entry name" value="2-enoyl-CoA Hydratase, Chain A, domain 1"/>
    <property type="match status" value="1"/>
</dbReference>
<dbReference type="PANTHER" id="PTHR32060">
    <property type="entry name" value="TAIL-SPECIFIC PROTEASE"/>
    <property type="match status" value="1"/>
</dbReference>
<dbReference type="RefSeq" id="WP_340363129.1">
    <property type="nucleotide sequence ID" value="NZ_JBBKZV010000003.1"/>
</dbReference>
<dbReference type="PROSITE" id="PS51257">
    <property type="entry name" value="PROKAR_LIPOPROTEIN"/>
    <property type="match status" value="1"/>
</dbReference>
<dbReference type="EMBL" id="JBBKZV010000003">
    <property type="protein sequence ID" value="MEJ8822086.1"/>
    <property type="molecule type" value="Genomic_DNA"/>
</dbReference>
<feature type="domain" description="Tail specific protease" evidence="1">
    <location>
        <begin position="271"/>
        <end position="418"/>
    </location>
</feature>
<evidence type="ECO:0000313" key="3">
    <source>
        <dbReference type="Proteomes" id="UP001363010"/>
    </source>
</evidence>
<keyword evidence="3" id="KW-1185">Reference proteome</keyword>
<name>A0ABU8VWA3_9BURK</name>
<dbReference type="SUPFAM" id="SSF50156">
    <property type="entry name" value="PDZ domain-like"/>
    <property type="match status" value="1"/>
</dbReference>
<dbReference type="Pfam" id="PF03572">
    <property type="entry name" value="Peptidase_S41"/>
    <property type="match status" value="1"/>
</dbReference>
<organism evidence="2 3">
    <name type="scientific">Variovorax humicola</name>
    <dbReference type="NCBI Taxonomy" id="1769758"/>
    <lineage>
        <taxon>Bacteria</taxon>
        <taxon>Pseudomonadati</taxon>
        <taxon>Pseudomonadota</taxon>
        <taxon>Betaproteobacteria</taxon>
        <taxon>Burkholderiales</taxon>
        <taxon>Comamonadaceae</taxon>
        <taxon>Variovorax</taxon>
    </lineage>
</organism>
<comment type="caution">
    <text evidence="2">The sequence shown here is derived from an EMBL/GenBank/DDBJ whole genome shotgun (WGS) entry which is preliminary data.</text>
</comment>
<accession>A0ABU8VWA3</accession>
<protein>
    <submittedName>
        <fullName evidence="2">S41 family peptidase</fullName>
    </submittedName>
</protein>
<reference evidence="2 3" key="1">
    <citation type="submission" date="2024-03" db="EMBL/GenBank/DDBJ databases">
        <title>Novel species of the genus Variovorax.</title>
        <authorList>
            <person name="Liu Q."/>
            <person name="Xin Y.-H."/>
        </authorList>
    </citation>
    <scope>NUCLEOTIDE SEQUENCE [LARGE SCALE GENOMIC DNA]</scope>
    <source>
        <strain evidence="2 3">KACC 18501</strain>
    </source>
</reference>
<dbReference type="Gene3D" id="3.30.750.170">
    <property type="match status" value="1"/>
</dbReference>
<proteinExistence type="predicted"/>
<dbReference type="InterPro" id="IPR005151">
    <property type="entry name" value="Tail-specific_protease"/>
</dbReference>
<dbReference type="InterPro" id="IPR036034">
    <property type="entry name" value="PDZ_sf"/>
</dbReference>
<evidence type="ECO:0000313" key="2">
    <source>
        <dbReference type="EMBL" id="MEJ8822086.1"/>
    </source>
</evidence>
<dbReference type="PANTHER" id="PTHR32060:SF22">
    <property type="entry name" value="CARBOXYL-TERMINAL-PROCESSING PEPTIDASE 3, CHLOROPLASTIC"/>
    <property type="match status" value="1"/>
</dbReference>
<dbReference type="InterPro" id="IPR029045">
    <property type="entry name" value="ClpP/crotonase-like_dom_sf"/>
</dbReference>
<dbReference type="SUPFAM" id="SSF52096">
    <property type="entry name" value="ClpP/crotonase"/>
    <property type="match status" value="1"/>
</dbReference>
<dbReference type="Proteomes" id="UP001363010">
    <property type="component" value="Unassembled WGS sequence"/>
</dbReference>
<sequence>MSLNIRWGVGLVAALALTACGGGGGGGGNGNLAALALMPMTQAPTAPSTPGPAQQDEPIVASSTVAGLCAVSRQGIDPATGAAFRDRAGTLADEKHWVRGWIDETYLWFDEVPGGLLADSYALPVDYFNVLKTPKKTATGRDKDRFHFTMNTADYQSQSVGLSIGYGMELAFLKRTPPRDVRVAFVEPGAAAALAGVGRGVKLLEIDGVDVANGTDTSKLNAGLSPEKAGEVHTFKLGQLDGSTRAVTLTSADVALSPVQNVKAFDTATGRVGYFQFNDHNEPSEAQLIAAINELGSRGIKDLVLDMRYNGGGILSIASELAYMVASREATDGKTFERLLFNSKNPFHLTLADATVPFLAVTQGYSAAPYQQLPQLGLQEVTVLTGPDTCSASESVVNGLRGVGVRVNLIGGATCGKPYAFVPQDNCGTTYFAIQFQGVNQQGFGDYGDGFQPDCTVADDFSHALGDPAEALLAVALTRQCDPYGTPKSKASRQKASMAWEPLLNRSPARQNRLIKDLRQ</sequence>
<dbReference type="Gene3D" id="2.30.42.10">
    <property type="match status" value="1"/>
</dbReference>
<gene>
    <name evidence="2" type="ORF">WKW80_08545</name>
</gene>